<evidence type="ECO:0000313" key="3">
    <source>
        <dbReference type="EMBL" id="MBF5026386.1"/>
    </source>
</evidence>
<evidence type="ECO:0000313" key="4">
    <source>
        <dbReference type="Proteomes" id="UP000694480"/>
    </source>
</evidence>
<dbReference type="Proteomes" id="UP000694480">
    <property type="component" value="Unassembled WGS sequence"/>
</dbReference>
<name>A0A930YUA9_9FLAO</name>
<dbReference type="PANTHER" id="PTHR14969">
    <property type="entry name" value="SPHINGOSINE-1-PHOSPHATE PHOSPHOHYDROLASE"/>
    <property type="match status" value="1"/>
</dbReference>
<proteinExistence type="predicted"/>
<keyword evidence="1" id="KW-1133">Transmembrane helix</keyword>
<dbReference type="Gene3D" id="1.20.144.10">
    <property type="entry name" value="Phosphatidic acid phosphatase type 2/haloperoxidase"/>
    <property type="match status" value="2"/>
</dbReference>
<gene>
    <name evidence="3" type="ORF">IC612_01055</name>
</gene>
<dbReference type="EMBL" id="JADKYY010000001">
    <property type="protein sequence ID" value="MBF5026386.1"/>
    <property type="molecule type" value="Genomic_DNA"/>
</dbReference>
<organism evidence="3 4">
    <name type="scientific">Planobacterium oryzisoli</name>
    <dbReference type="NCBI Taxonomy" id="2771435"/>
    <lineage>
        <taxon>Bacteria</taxon>
        <taxon>Pseudomonadati</taxon>
        <taxon>Bacteroidota</taxon>
        <taxon>Flavobacteriia</taxon>
        <taxon>Flavobacteriales</taxon>
        <taxon>Weeksellaceae</taxon>
        <taxon>Chryseobacterium group</taxon>
        <taxon>Chryseobacterium</taxon>
    </lineage>
</organism>
<sequence>MEALLNFDRELLLLLNPLGSPAFDSFWIIVSGTAVWIPLYVVFLYLLKKNNSWRNMAFILLFIALGVTTSDQLANVFKYGIERLRPCHEPSLEGLIREVKCGGSFGFYSAHASNTFFLGTFLTLLLGKTYRLLPWALFLWAGTVAYSRIYLGVHYPLDVLYGASVGFLLGGFYGALTRKVLSKRAAAV</sequence>
<keyword evidence="1" id="KW-0812">Transmembrane</keyword>
<evidence type="ECO:0000259" key="2">
    <source>
        <dbReference type="SMART" id="SM00014"/>
    </source>
</evidence>
<feature type="transmembrane region" description="Helical" evidence="1">
    <location>
        <begin position="132"/>
        <end position="153"/>
    </location>
</feature>
<reference evidence="3" key="1">
    <citation type="submission" date="2020-11" db="EMBL/GenBank/DDBJ databases">
        <title>Genome seq and assembly of Planobacterium sp.</title>
        <authorList>
            <person name="Chhetri G."/>
        </authorList>
    </citation>
    <scope>NUCLEOTIDE SEQUENCE</scope>
    <source>
        <strain evidence="3">GCR5</strain>
    </source>
</reference>
<dbReference type="SUPFAM" id="SSF48317">
    <property type="entry name" value="Acid phosphatase/Vanadium-dependent haloperoxidase"/>
    <property type="match status" value="1"/>
</dbReference>
<feature type="transmembrane region" description="Helical" evidence="1">
    <location>
        <begin position="105"/>
        <end position="125"/>
    </location>
</feature>
<feature type="transmembrane region" description="Helical" evidence="1">
    <location>
        <begin position="26"/>
        <end position="46"/>
    </location>
</feature>
<protein>
    <submittedName>
        <fullName evidence="3">Phosphatase PAP2 family protein</fullName>
    </submittedName>
</protein>
<dbReference type="Pfam" id="PF01569">
    <property type="entry name" value="PAP2"/>
    <property type="match status" value="1"/>
</dbReference>
<feature type="domain" description="Phosphatidic acid phosphatase type 2/haloperoxidase" evidence="2">
    <location>
        <begin position="60"/>
        <end position="178"/>
    </location>
</feature>
<dbReference type="AlphaFoldDB" id="A0A930YUA9"/>
<accession>A0A930YUA9</accession>
<feature type="transmembrane region" description="Helical" evidence="1">
    <location>
        <begin position="58"/>
        <end position="77"/>
    </location>
</feature>
<keyword evidence="4" id="KW-1185">Reference proteome</keyword>
<dbReference type="PANTHER" id="PTHR14969:SF13">
    <property type="entry name" value="AT30094P"/>
    <property type="match status" value="1"/>
</dbReference>
<dbReference type="InterPro" id="IPR000326">
    <property type="entry name" value="PAP2/HPO"/>
</dbReference>
<comment type="caution">
    <text evidence="3">The sequence shown here is derived from an EMBL/GenBank/DDBJ whole genome shotgun (WGS) entry which is preliminary data.</text>
</comment>
<dbReference type="InterPro" id="IPR036938">
    <property type="entry name" value="PAP2/HPO_sf"/>
</dbReference>
<keyword evidence="1" id="KW-0472">Membrane</keyword>
<evidence type="ECO:0000256" key="1">
    <source>
        <dbReference type="SAM" id="Phobius"/>
    </source>
</evidence>
<dbReference type="RefSeq" id="WP_194738312.1">
    <property type="nucleotide sequence ID" value="NZ_JADKYY010000001.1"/>
</dbReference>
<feature type="transmembrane region" description="Helical" evidence="1">
    <location>
        <begin position="159"/>
        <end position="176"/>
    </location>
</feature>
<dbReference type="SMART" id="SM00014">
    <property type="entry name" value="acidPPc"/>
    <property type="match status" value="1"/>
</dbReference>